<dbReference type="GO" id="GO:0009699">
    <property type="term" value="P:phenylpropanoid biosynthetic process"/>
    <property type="evidence" value="ECO:0007669"/>
    <property type="project" value="UniProtKB-ARBA"/>
</dbReference>
<protein>
    <recommendedName>
        <fullName evidence="4">Dirigent protein</fullName>
    </recommendedName>
</protein>
<comment type="subcellular location">
    <subcellularLocation>
        <location evidence="4">Secreted</location>
        <location evidence="4">Extracellular space</location>
        <location evidence="4">Apoplast</location>
    </subcellularLocation>
</comment>
<dbReference type="eggNOG" id="ENOG502S7A5">
    <property type="taxonomic scope" value="Eukaryota"/>
</dbReference>
<feature type="signal peptide" evidence="4">
    <location>
        <begin position="1"/>
        <end position="25"/>
    </location>
</feature>
<dbReference type="HOGENOM" id="CLU_087111_1_0_1"/>
<comment type="similarity">
    <text evidence="1 4">Belongs to the plant dirigent protein family.</text>
</comment>
<dbReference type="PANTHER" id="PTHR21495">
    <property type="entry name" value="NUCLEOPORIN-RELATED"/>
    <property type="match status" value="1"/>
</dbReference>
<keyword evidence="6" id="KW-1185">Reference proteome</keyword>
<comment type="function">
    <text evidence="4">Dirigent proteins impart stereoselectivity on the phenoxy radical-coupling reaction, yielding optically active lignans from two molecules of coniferyl alcohol in the biosynthesis of lignans, flavonolignans, and alkaloids and thus plays a central role in plant secondary metabolism.</text>
</comment>
<keyword evidence="4" id="KW-0052">Apoplast</keyword>
<dbReference type="InterPro" id="IPR044859">
    <property type="entry name" value="Allene_oxi_cyc_Dirigent"/>
</dbReference>
<comment type="subunit">
    <text evidence="2 4">Homodimer.</text>
</comment>
<dbReference type="Pfam" id="PF03018">
    <property type="entry name" value="Dirigent"/>
    <property type="match status" value="1"/>
</dbReference>
<dbReference type="Gramene" id="LPERR07G00380.1">
    <property type="protein sequence ID" value="LPERR07G00380.1"/>
    <property type="gene ID" value="LPERR07G00380"/>
</dbReference>
<dbReference type="InterPro" id="IPR004265">
    <property type="entry name" value="Dirigent"/>
</dbReference>
<organism evidence="5 6">
    <name type="scientific">Leersia perrieri</name>
    <dbReference type="NCBI Taxonomy" id="77586"/>
    <lineage>
        <taxon>Eukaryota</taxon>
        <taxon>Viridiplantae</taxon>
        <taxon>Streptophyta</taxon>
        <taxon>Embryophyta</taxon>
        <taxon>Tracheophyta</taxon>
        <taxon>Spermatophyta</taxon>
        <taxon>Magnoliopsida</taxon>
        <taxon>Liliopsida</taxon>
        <taxon>Poales</taxon>
        <taxon>Poaceae</taxon>
        <taxon>BOP clade</taxon>
        <taxon>Oryzoideae</taxon>
        <taxon>Oryzeae</taxon>
        <taxon>Oryzinae</taxon>
        <taxon>Leersia</taxon>
    </lineage>
</organism>
<sequence length="233" mass="23292">MAPTSRAAVLLLVLALACSPAALRAADTAPTMKLFLHDVVSGSNPTAVQVIKGPGSGGVSGLSTGFGDTTVIDDALTETSSPTSTELGRAQGFYMVASQSSSSLTLMVCINLYFTSGDNNGSTIAVMGHDDAMAAVRELSVVGGTGKFRMATGYVLWKTSSMSANDGVFELDVFVNTSNATTIDASAPVSPVDGGGSGGGGSSPAKSGAAVKSGWVSACVVGLLVMVLVGRGW</sequence>
<keyword evidence="3 4" id="KW-0964">Secreted</keyword>
<dbReference type="GO" id="GO:0048046">
    <property type="term" value="C:apoplast"/>
    <property type="evidence" value="ECO:0007669"/>
    <property type="project" value="UniProtKB-SubCell"/>
</dbReference>
<accession>A0A0D9WUM9</accession>
<reference evidence="6" key="2">
    <citation type="submission" date="2013-12" db="EMBL/GenBank/DDBJ databases">
        <authorList>
            <person name="Yu Y."/>
            <person name="Lee S."/>
            <person name="de Baynast K."/>
            <person name="Wissotski M."/>
            <person name="Liu L."/>
            <person name="Talag J."/>
            <person name="Goicoechea J."/>
            <person name="Angelova A."/>
            <person name="Jetty R."/>
            <person name="Kudrna D."/>
            <person name="Golser W."/>
            <person name="Rivera L."/>
            <person name="Zhang J."/>
            <person name="Wing R."/>
        </authorList>
    </citation>
    <scope>NUCLEOTIDE SEQUENCE</scope>
</reference>
<reference evidence="5 6" key="1">
    <citation type="submission" date="2012-08" db="EMBL/GenBank/DDBJ databases">
        <title>Oryza genome evolution.</title>
        <authorList>
            <person name="Wing R.A."/>
        </authorList>
    </citation>
    <scope>NUCLEOTIDE SEQUENCE</scope>
</reference>
<evidence type="ECO:0000313" key="5">
    <source>
        <dbReference type="EnsemblPlants" id="LPERR07G00380.1"/>
    </source>
</evidence>
<dbReference type="PROSITE" id="PS51257">
    <property type="entry name" value="PROKAR_LIPOPROTEIN"/>
    <property type="match status" value="1"/>
</dbReference>
<evidence type="ECO:0000313" key="6">
    <source>
        <dbReference type="Proteomes" id="UP000032180"/>
    </source>
</evidence>
<evidence type="ECO:0000256" key="2">
    <source>
        <dbReference type="ARBA" id="ARBA00011738"/>
    </source>
</evidence>
<evidence type="ECO:0000256" key="1">
    <source>
        <dbReference type="ARBA" id="ARBA00010746"/>
    </source>
</evidence>
<dbReference type="Gene3D" id="2.40.480.10">
    <property type="entry name" value="Allene oxide cyclase-like"/>
    <property type="match status" value="1"/>
</dbReference>
<evidence type="ECO:0000256" key="3">
    <source>
        <dbReference type="ARBA" id="ARBA00022525"/>
    </source>
</evidence>
<evidence type="ECO:0000256" key="4">
    <source>
        <dbReference type="RuleBase" id="RU363099"/>
    </source>
</evidence>
<keyword evidence="4" id="KW-0732">Signal</keyword>
<reference evidence="5" key="3">
    <citation type="submission" date="2015-04" db="UniProtKB">
        <authorList>
            <consortium name="EnsemblPlants"/>
        </authorList>
    </citation>
    <scope>IDENTIFICATION</scope>
</reference>
<dbReference type="EnsemblPlants" id="LPERR07G00380.1">
    <property type="protein sequence ID" value="LPERR07G00380.1"/>
    <property type="gene ID" value="LPERR07G00380"/>
</dbReference>
<dbReference type="STRING" id="77586.A0A0D9WUM9"/>
<dbReference type="Proteomes" id="UP000032180">
    <property type="component" value="Chromosome 7"/>
</dbReference>
<name>A0A0D9WUM9_9ORYZ</name>
<proteinExistence type="inferred from homology"/>
<dbReference type="AlphaFoldDB" id="A0A0D9WUM9"/>
<feature type="chain" id="PRO_5008190773" description="Dirigent protein" evidence="4">
    <location>
        <begin position="26"/>
        <end position="233"/>
    </location>
</feature>